<accession>A0A7C1JK60</accession>
<evidence type="ECO:0000256" key="3">
    <source>
        <dbReference type="ARBA" id="ARBA00022692"/>
    </source>
</evidence>
<reference evidence="8" key="1">
    <citation type="journal article" date="2020" name="mSystems">
        <title>Genome- and Community-Level Interaction Insights into Carbon Utilization and Element Cycling Functions of Hydrothermarchaeota in Hydrothermal Sediment.</title>
        <authorList>
            <person name="Zhou Z."/>
            <person name="Liu Y."/>
            <person name="Xu W."/>
            <person name="Pan J."/>
            <person name="Luo Z.H."/>
            <person name="Li M."/>
        </authorList>
    </citation>
    <scope>NUCLEOTIDE SEQUENCE [LARGE SCALE GENOMIC DNA]</scope>
    <source>
        <strain evidence="8">SpSt-289</strain>
    </source>
</reference>
<dbReference type="InterPro" id="IPR015867">
    <property type="entry name" value="N-reg_PII/ATP_PRibTrfase_C"/>
</dbReference>
<proteinExistence type="predicted"/>
<evidence type="ECO:0000256" key="2">
    <source>
        <dbReference type="ARBA" id="ARBA00022475"/>
    </source>
</evidence>
<dbReference type="Gene3D" id="3.30.70.120">
    <property type="match status" value="1"/>
</dbReference>
<evidence type="ECO:0000259" key="7">
    <source>
        <dbReference type="Pfam" id="PF10035"/>
    </source>
</evidence>
<evidence type="ECO:0000256" key="6">
    <source>
        <dbReference type="SAM" id="Phobius"/>
    </source>
</evidence>
<feature type="transmembrane region" description="Helical" evidence="6">
    <location>
        <begin position="121"/>
        <end position="143"/>
    </location>
</feature>
<comment type="caution">
    <text evidence="8">The sequence shown here is derived from an EMBL/GenBank/DDBJ whole genome shotgun (WGS) entry which is preliminary data.</text>
</comment>
<evidence type="ECO:0000256" key="4">
    <source>
        <dbReference type="ARBA" id="ARBA00022989"/>
    </source>
</evidence>
<dbReference type="GO" id="GO:0005886">
    <property type="term" value="C:plasma membrane"/>
    <property type="evidence" value="ECO:0007669"/>
    <property type="project" value="UniProtKB-SubCell"/>
</dbReference>
<feature type="transmembrane region" description="Helical" evidence="6">
    <location>
        <begin position="12"/>
        <end position="37"/>
    </location>
</feature>
<dbReference type="InterPro" id="IPR003740">
    <property type="entry name" value="YitT"/>
</dbReference>
<feature type="transmembrane region" description="Helical" evidence="6">
    <location>
        <begin position="164"/>
        <end position="190"/>
    </location>
</feature>
<dbReference type="PANTHER" id="PTHR33545">
    <property type="entry name" value="UPF0750 MEMBRANE PROTEIN YITT-RELATED"/>
    <property type="match status" value="1"/>
</dbReference>
<dbReference type="CDD" id="cd16380">
    <property type="entry name" value="YitT_C"/>
    <property type="match status" value="1"/>
</dbReference>
<organism evidence="8">
    <name type="scientific">Caldilinea aerophila</name>
    <dbReference type="NCBI Taxonomy" id="133453"/>
    <lineage>
        <taxon>Bacteria</taxon>
        <taxon>Bacillati</taxon>
        <taxon>Chloroflexota</taxon>
        <taxon>Caldilineae</taxon>
        <taxon>Caldilineales</taxon>
        <taxon>Caldilineaceae</taxon>
        <taxon>Caldilinea</taxon>
    </lineage>
</organism>
<dbReference type="InterPro" id="IPR019264">
    <property type="entry name" value="DUF2179"/>
</dbReference>
<evidence type="ECO:0000256" key="5">
    <source>
        <dbReference type="ARBA" id="ARBA00023136"/>
    </source>
</evidence>
<dbReference type="PANTHER" id="PTHR33545:SF5">
    <property type="entry name" value="UPF0750 MEMBRANE PROTEIN YITT"/>
    <property type="match status" value="1"/>
</dbReference>
<comment type="subcellular location">
    <subcellularLocation>
        <location evidence="1">Cell membrane</location>
        <topology evidence="1">Multi-pass membrane protein</topology>
    </subcellularLocation>
</comment>
<dbReference type="Pfam" id="PF02588">
    <property type="entry name" value="YitT_membrane"/>
    <property type="match status" value="1"/>
</dbReference>
<feature type="transmembrane region" description="Helical" evidence="6">
    <location>
        <begin position="83"/>
        <end position="101"/>
    </location>
</feature>
<dbReference type="PIRSF" id="PIRSF006483">
    <property type="entry name" value="Membrane_protein_YitT"/>
    <property type="match status" value="1"/>
</dbReference>
<dbReference type="Pfam" id="PF10035">
    <property type="entry name" value="DUF2179"/>
    <property type="match status" value="1"/>
</dbReference>
<protein>
    <submittedName>
        <fullName evidence="8">YitT family protein</fullName>
    </submittedName>
</protein>
<feature type="transmembrane region" description="Helical" evidence="6">
    <location>
        <begin position="57"/>
        <end position="78"/>
    </location>
</feature>
<sequence>MKRIRWSRVAEELWRLALILVGASVAGLGFSLFQAPYNIAAGGISGVAILINHFTGWPISTLYFLMNVPLFAIGFFYLGRWRFLVSTAVAVVIFSTAIGLSDQYLPLLLARWPITDNVLLSTVYAGLVGGIGGGLIYLAGATIGGTAIIGRIIQVKTGLSLSQIYLFVDGSIVLAAGVIFGWEIALYAILTLLLNGQAADFVLEGPSRARTAMVITTRPQEITQAFIAELGRGVSYWQAVGGYTGEPRTVVMCTIYRPQVSDLKRLVAKHDPRAFVIIGITQQALGEGFTELRSSD</sequence>
<keyword evidence="3 6" id="KW-0812">Transmembrane</keyword>
<keyword evidence="5 6" id="KW-0472">Membrane</keyword>
<evidence type="ECO:0000313" key="8">
    <source>
        <dbReference type="EMBL" id="HDX31606.1"/>
    </source>
</evidence>
<name>A0A7C1JK60_9CHLR</name>
<keyword evidence="4 6" id="KW-1133">Transmembrane helix</keyword>
<keyword evidence="2" id="KW-1003">Cell membrane</keyword>
<dbReference type="InterPro" id="IPR051461">
    <property type="entry name" value="UPF0750_membrane"/>
</dbReference>
<feature type="domain" description="DUF2179" evidence="7">
    <location>
        <begin position="232"/>
        <end position="286"/>
    </location>
</feature>
<evidence type="ECO:0000256" key="1">
    <source>
        <dbReference type="ARBA" id="ARBA00004651"/>
    </source>
</evidence>
<gene>
    <name evidence="8" type="ORF">ENQ20_08955</name>
</gene>
<dbReference type="AlphaFoldDB" id="A0A7C1JK60"/>
<dbReference type="EMBL" id="DSMG01000086">
    <property type="protein sequence ID" value="HDX31606.1"/>
    <property type="molecule type" value="Genomic_DNA"/>
</dbReference>